<evidence type="ECO:0000256" key="4">
    <source>
        <dbReference type="ARBA" id="ARBA00022692"/>
    </source>
</evidence>
<dbReference type="PANTHER" id="PTHR34184:SF4">
    <property type="entry name" value="UPF0718 PROTEIN YCGR"/>
    <property type="match status" value="1"/>
</dbReference>
<feature type="transmembrane region" description="Helical" evidence="7">
    <location>
        <begin position="145"/>
        <end position="166"/>
    </location>
</feature>
<feature type="transmembrane region" description="Helical" evidence="7">
    <location>
        <begin position="309"/>
        <end position="330"/>
    </location>
</feature>
<evidence type="ECO:0000256" key="7">
    <source>
        <dbReference type="SAM" id="Phobius"/>
    </source>
</evidence>
<comment type="subcellular location">
    <subcellularLocation>
        <location evidence="1">Cell membrane</location>
        <topology evidence="1">Multi-pass membrane protein</topology>
    </subcellularLocation>
</comment>
<feature type="transmembrane region" description="Helical" evidence="7">
    <location>
        <begin position="39"/>
        <end position="61"/>
    </location>
</feature>
<dbReference type="PANTHER" id="PTHR34184">
    <property type="entry name" value="UPF0718 PROTEIN YCGR"/>
    <property type="match status" value="1"/>
</dbReference>
<dbReference type="EMBL" id="JAHXPT010000005">
    <property type="protein sequence ID" value="MBW6410147.1"/>
    <property type="molecule type" value="Genomic_DNA"/>
</dbReference>
<protein>
    <submittedName>
        <fullName evidence="8">Permease</fullName>
    </submittedName>
</protein>
<feature type="transmembrane region" description="Helical" evidence="7">
    <location>
        <begin position="216"/>
        <end position="235"/>
    </location>
</feature>
<dbReference type="Proteomes" id="UP001519921">
    <property type="component" value="Unassembled WGS sequence"/>
</dbReference>
<comment type="caution">
    <text evidence="8">The sequence shown here is derived from an EMBL/GenBank/DDBJ whole genome shotgun (WGS) entry which is preliminary data.</text>
</comment>
<evidence type="ECO:0000256" key="3">
    <source>
        <dbReference type="ARBA" id="ARBA00022475"/>
    </source>
</evidence>
<evidence type="ECO:0000313" key="9">
    <source>
        <dbReference type="Proteomes" id="UP001519921"/>
    </source>
</evidence>
<name>A0ABS7ANA0_9CLOT</name>
<organism evidence="8 9">
    <name type="scientific">Clostridium weizhouense</name>
    <dbReference type="NCBI Taxonomy" id="2859781"/>
    <lineage>
        <taxon>Bacteria</taxon>
        <taxon>Bacillati</taxon>
        <taxon>Bacillota</taxon>
        <taxon>Clostridia</taxon>
        <taxon>Eubacteriales</taxon>
        <taxon>Clostridiaceae</taxon>
        <taxon>Clostridium</taxon>
    </lineage>
</organism>
<proteinExistence type="inferred from homology"/>
<keyword evidence="3" id="KW-1003">Cell membrane</keyword>
<evidence type="ECO:0000313" key="8">
    <source>
        <dbReference type="EMBL" id="MBW6410147.1"/>
    </source>
</evidence>
<keyword evidence="5 7" id="KW-1133">Transmembrane helix</keyword>
<feature type="transmembrane region" description="Helical" evidence="7">
    <location>
        <begin position="247"/>
        <end position="271"/>
    </location>
</feature>
<evidence type="ECO:0000256" key="6">
    <source>
        <dbReference type="ARBA" id="ARBA00023136"/>
    </source>
</evidence>
<keyword evidence="6 7" id="KW-0472">Membrane</keyword>
<feature type="transmembrane region" description="Helical" evidence="7">
    <location>
        <begin position="82"/>
        <end position="107"/>
    </location>
</feature>
<keyword evidence="4 7" id="KW-0812">Transmembrane</keyword>
<reference evidence="8 9" key="1">
    <citation type="submission" date="2021-07" db="EMBL/GenBank/DDBJ databases">
        <title>Clostridium weizhouense sp. nov., an anaerobic bacterium isolated from activated sludge of Petroleum wastewater.</title>
        <authorList>
            <person name="Li Q."/>
        </authorList>
    </citation>
    <scope>NUCLEOTIDE SEQUENCE [LARGE SCALE GENOMIC DNA]</scope>
    <source>
        <strain evidence="8 9">YB-6</strain>
    </source>
</reference>
<gene>
    <name evidence="8" type="ORF">KYD98_08580</name>
</gene>
<dbReference type="InterPro" id="IPR005524">
    <property type="entry name" value="DUF318"/>
</dbReference>
<keyword evidence="9" id="KW-1185">Reference proteome</keyword>
<comment type="similarity">
    <text evidence="2">Belongs to the UPF0718 family.</text>
</comment>
<feature type="transmembrane region" description="Helical" evidence="7">
    <location>
        <begin position="277"/>
        <end position="297"/>
    </location>
</feature>
<evidence type="ECO:0000256" key="2">
    <source>
        <dbReference type="ARBA" id="ARBA00006386"/>
    </source>
</evidence>
<sequence>MNNKRRGFLFLVFIIFFTSILLYKLGIDDNEKMRNFYNIFTHIIIEAIPFIILGSIVSAVMQIYISNEAITKIIPKNNIIGYFGAALIGLIFPVCECAIIPITRALIKKGVPLGFAITFMLAVPIINPVVIMSTYTAFYDIPSMVIIRIVGGIVGSISVGIIISLLQGRKNYLRLDNLIENRSYCNCGCNNNFSIDKNTNRLKLVLEHAIREFFDILIYLLAGTFIATGFQVVISTDNFNSIGNGKILSIIFMMILAFILSICSEADAFIGRSLLNQYSFSSVAVFLIMGPMLDIKNLMMLCGTFRKGFVVKLSIIITLVIGTIGYIFAISGL</sequence>
<feature type="transmembrane region" description="Helical" evidence="7">
    <location>
        <begin position="113"/>
        <end position="138"/>
    </location>
</feature>
<feature type="transmembrane region" description="Helical" evidence="7">
    <location>
        <begin position="7"/>
        <end position="27"/>
    </location>
</feature>
<dbReference type="InterPro" id="IPR052923">
    <property type="entry name" value="UPF0718"/>
</dbReference>
<dbReference type="Pfam" id="PF03773">
    <property type="entry name" value="ArsP_1"/>
    <property type="match status" value="1"/>
</dbReference>
<accession>A0ABS7ANA0</accession>
<evidence type="ECO:0000256" key="1">
    <source>
        <dbReference type="ARBA" id="ARBA00004651"/>
    </source>
</evidence>
<evidence type="ECO:0000256" key="5">
    <source>
        <dbReference type="ARBA" id="ARBA00022989"/>
    </source>
</evidence>